<keyword evidence="5 8" id="KW-1133">Transmembrane helix</keyword>
<keyword evidence="4 8" id="KW-0812">Transmembrane</keyword>
<evidence type="ECO:0000259" key="9">
    <source>
        <dbReference type="PROSITE" id="PS50026"/>
    </source>
</evidence>
<dbReference type="PANTHER" id="PTHR14319:SF3">
    <property type="entry name" value="TRANSMEMBRANE PROTEIN-LIKE PROTEIN"/>
    <property type="match status" value="1"/>
</dbReference>
<evidence type="ECO:0000313" key="11">
    <source>
        <dbReference type="RefSeq" id="XP_015182404.1"/>
    </source>
</evidence>
<dbReference type="PROSITE" id="PS01186">
    <property type="entry name" value="EGF_2"/>
    <property type="match status" value="1"/>
</dbReference>
<feature type="domain" description="EGF-like" evidence="9">
    <location>
        <begin position="518"/>
        <end position="561"/>
    </location>
</feature>
<dbReference type="PROSITE" id="PS50026">
    <property type="entry name" value="EGF_3"/>
    <property type="match status" value="1"/>
</dbReference>
<keyword evidence="6 8" id="KW-0472">Membrane</keyword>
<evidence type="ECO:0000256" key="3">
    <source>
        <dbReference type="ARBA" id="ARBA00022475"/>
    </source>
</evidence>
<feature type="transmembrane region" description="Helical" evidence="8">
    <location>
        <begin position="15"/>
        <end position="34"/>
    </location>
</feature>
<reference evidence="11" key="1">
    <citation type="submission" date="2025-08" db="UniProtKB">
        <authorList>
            <consortium name="RefSeq"/>
        </authorList>
    </citation>
    <scope>IDENTIFICATION</scope>
    <source>
        <tissue evidence="11">Whole body</tissue>
    </source>
</reference>
<evidence type="ECO:0000256" key="4">
    <source>
        <dbReference type="ARBA" id="ARBA00022692"/>
    </source>
</evidence>
<dbReference type="InterPro" id="IPR000742">
    <property type="entry name" value="EGF"/>
</dbReference>
<gene>
    <name evidence="11" type="primary">LOC107069521</name>
</gene>
<name>A0ABM1IQB7_POLDO</name>
<keyword evidence="10" id="KW-1185">Reference proteome</keyword>
<dbReference type="PANTHER" id="PTHR14319">
    <property type="entry name" value="FIVE-SPAN TRANSMEMBRANE PROTEIN M83"/>
    <property type="match status" value="1"/>
</dbReference>
<dbReference type="Proteomes" id="UP000694924">
    <property type="component" value="Unplaced"/>
</dbReference>
<accession>A0ABM1IQB7</accession>
<keyword evidence="3" id="KW-1003">Cell membrane</keyword>
<keyword evidence="7" id="KW-0245">EGF-like domain</keyword>
<evidence type="ECO:0000256" key="6">
    <source>
        <dbReference type="ARBA" id="ARBA00023136"/>
    </source>
</evidence>
<comment type="caution">
    <text evidence="7">Lacks conserved residue(s) required for the propagation of feature annotation.</text>
</comment>
<feature type="transmembrane region" description="Helical" evidence="8">
    <location>
        <begin position="717"/>
        <end position="736"/>
    </location>
</feature>
<feature type="transmembrane region" description="Helical" evidence="8">
    <location>
        <begin position="685"/>
        <end position="705"/>
    </location>
</feature>
<keyword evidence="7" id="KW-1015">Disulfide bond</keyword>
<feature type="transmembrane region" description="Helical" evidence="8">
    <location>
        <begin position="572"/>
        <end position="594"/>
    </location>
</feature>
<evidence type="ECO:0000313" key="10">
    <source>
        <dbReference type="Proteomes" id="UP000694924"/>
    </source>
</evidence>
<dbReference type="InterPro" id="IPR021910">
    <property type="entry name" value="NGX6/PGAP6/MYMK"/>
</dbReference>
<feature type="transmembrane region" description="Helical" evidence="8">
    <location>
        <begin position="643"/>
        <end position="673"/>
    </location>
</feature>
<organism evidence="10 11">
    <name type="scientific">Polistes dominula</name>
    <name type="common">European paper wasp</name>
    <name type="synonym">Vespa dominula</name>
    <dbReference type="NCBI Taxonomy" id="743375"/>
    <lineage>
        <taxon>Eukaryota</taxon>
        <taxon>Metazoa</taxon>
        <taxon>Ecdysozoa</taxon>
        <taxon>Arthropoda</taxon>
        <taxon>Hexapoda</taxon>
        <taxon>Insecta</taxon>
        <taxon>Pterygota</taxon>
        <taxon>Neoptera</taxon>
        <taxon>Endopterygota</taxon>
        <taxon>Hymenoptera</taxon>
        <taxon>Apocrita</taxon>
        <taxon>Aculeata</taxon>
        <taxon>Vespoidea</taxon>
        <taxon>Vespidae</taxon>
        <taxon>Polistinae</taxon>
        <taxon>Polistini</taxon>
        <taxon>Polistes</taxon>
    </lineage>
</organism>
<evidence type="ECO:0000256" key="1">
    <source>
        <dbReference type="ARBA" id="ARBA00004651"/>
    </source>
</evidence>
<comment type="similarity">
    <text evidence="2">Belongs to the TMEM8 family.</text>
</comment>
<dbReference type="RefSeq" id="XP_015182404.1">
    <property type="nucleotide sequence ID" value="XM_015326918.1"/>
</dbReference>
<dbReference type="Pfam" id="PF12036">
    <property type="entry name" value="DUF3522"/>
    <property type="match status" value="1"/>
</dbReference>
<protein>
    <submittedName>
        <fullName evidence="11">Transmembrane protein 8A-like isoform X2</fullName>
    </submittedName>
</protein>
<dbReference type="GeneID" id="107069521"/>
<evidence type="ECO:0000256" key="5">
    <source>
        <dbReference type="ARBA" id="ARBA00022989"/>
    </source>
</evidence>
<evidence type="ECO:0000256" key="8">
    <source>
        <dbReference type="SAM" id="Phobius"/>
    </source>
</evidence>
<evidence type="ECO:0000256" key="2">
    <source>
        <dbReference type="ARBA" id="ARBA00005542"/>
    </source>
</evidence>
<comment type="subcellular location">
    <subcellularLocation>
        <location evidence="1">Cell membrane</location>
        <topology evidence="1">Multi-pass membrane protein</topology>
    </subcellularLocation>
</comment>
<proteinExistence type="inferred from homology"/>
<sequence length="746" mass="85543">MTVIFEKCVFSIQSFFYFSFFSQIYLLFLLPGTLCIIPEASQESILQPFKSYSDVAMFHYNVPKEVFRATWQFAAFTDQPNCPQRKVHIHLRWGSYPVLPIDNMTTFPTNMYPLNNDTLVISTDTYFEPESIAVIPVYGPQAGDWFVAAYLSPWDKKVQQQGLFHKCHYSIGSIALWVEASAIENVPVGYQTTLKTKETSSYYKIYVPSGISTLRVYIWGCNFTVHSLRNVHKPCIKNVALQGRVLPIFNNTPPSNIGNLTMLDSYMFTIFSPYEDSYYYLLIISDSIVEFNIKVSVSECPIKLMGKQNVEQYSLITEQFTQISETNIKQNQTTVSNHNRSSFYNLMDLRTNQFYIQTENSNTEDKCFPRYQLVRVKHSQIFSTSYLLQGKEWLTPWLALTDSYPVITQFNILPFVDIGGTLDINIHLEMYKTMTKQLIVVTVCIQKGHASNILENKIICEDEKLFMNLSSLNKHDESILIPYPQPDTWYISLQATCYLNNHPVNCEMEEILVSLNVHIRQCVFPGKNSCGRNGICQEIHRDLLVYTACNCHEGYKGWGCTDIITTNSGNSVITRILMLTLSNGFFIPAIYLAVKREFYTEGLIYLSTMLSSALYHACDQLTTNYCITKFEVLQYCDFFSSILAFWVTLVAMAELPIHLVSLCNMFGALLIAFEVQSDRTSLNSISIPLIIGIIIPVGTYIYRSYRTKNWKRPNRLSKLLIGSLLAGVGFLLFSMIETEANYQFFQ</sequence>
<feature type="disulfide bond" evidence="7">
    <location>
        <begin position="551"/>
        <end position="560"/>
    </location>
</feature>
<dbReference type="PROSITE" id="PS00022">
    <property type="entry name" value="EGF_1"/>
    <property type="match status" value="1"/>
</dbReference>
<evidence type="ECO:0000256" key="7">
    <source>
        <dbReference type="PROSITE-ProRule" id="PRU00076"/>
    </source>
</evidence>